<dbReference type="PANTHER" id="PTHR43737">
    <property type="entry name" value="BLL7424 PROTEIN"/>
    <property type="match status" value="1"/>
</dbReference>
<evidence type="ECO:0000313" key="2">
    <source>
        <dbReference type="Proteomes" id="UP000239388"/>
    </source>
</evidence>
<comment type="caution">
    <text evidence="1">The sequence shown here is derived from an EMBL/GenBank/DDBJ whole genome shotgun (WGS) entry which is preliminary data.</text>
</comment>
<organism evidence="1 2">
    <name type="scientific">Blastopirellula marina</name>
    <dbReference type="NCBI Taxonomy" id="124"/>
    <lineage>
        <taxon>Bacteria</taxon>
        <taxon>Pseudomonadati</taxon>
        <taxon>Planctomycetota</taxon>
        <taxon>Planctomycetia</taxon>
        <taxon>Pirellulales</taxon>
        <taxon>Pirellulaceae</taxon>
        <taxon>Blastopirellula</taxon>
    </lineage>
</organism>
<reference evidence="1 2" key="1">
    <citation type="submission" date="2018-02" db="EMBL/GenBank/DDBJ databases">
        <title>Comparative genomes isolates from brazilian mangrove.</title>
        <authorList>
            <person name="Araujo J.E."/>
            <person name="Taketani R.G."/>
            <person name="Silva M.C.P."/>
            <person name="Loureco M.V."/>
            <person name="Andreote F.D."/>
        </authorList>
    </citation>
    <scope>NUCLEOTIDE SEQUENCE [LARGE SCALE GENOMIC DNA]</scope>
    <source>
        <strain evidence="1 2">NAP PRIS-MGV</strain>
    </source>
</reference>
<dbReference type="InterPro" id="IPR006311">
    <property type="entry name" value="TAT_signal"/>
</dbReference>
<sequence length="478" mass="53335">MDRAQQRRQFLQQLATASTATMMAGAPRMLTANEGAPIEHPGATADSCILLWMAGGMAAPDTFDPKKYVPFEVGTPVAKVESTFPAIDTNVDNIKISEGMENIAQVMDRGTLIRSHVLPDLGSILHSRHQYHWHTGYVPPQTVACPHIGAWMARVLGPLNPVMPAFINIGQRLEGVGEQEELKAFTTAGFFGSEFGPMNLPYPEQAAQSVRPPEGMKPERFANRNKLFRKLIDQSPMREYAGDFQRESQLRSMENAYRLLSAKEREAFDISLEPKESYEKYDTGRFGRGCLLARRLVENGARFVEVTTEYVPFLNWDTHANGNTTLKRMKEEVDLPVAQLIRDLEARGLLDRTLVILASEFSRDMIMEGKPGSNARDQATEAVEVFKEMKHYGQHRHFTGGSCVMMWGGGVRKGMLYGETAHERPFVATKNPVSVTDLHATIFTAMGISPKTVFEIERRPFYATEDGKGKAVTEIFGA</sequence>
<accession>A0A2S8F9J0</accession>
<dbReference type="PANTHER" id="PTHR43737:SF1">
    <property type="entry name" value="DUF1501 DOMAIN-CONTAINING PROTEIN"/>
    <property type="match status" value="1"/>
</dbReference>
<dbReference type="OrthoDB" id="127333at2"/>
<dbReference type="EMBL" id="PUIB01000024">
    <property type="protein sequence ID" value="PQO28821.1"/>
    <property type="molecule type" value="Genomic_DNA"/>
</dbReference>
<dbReference type="RefSeq" id="WP_105358093.1">
    <property type="nucleotide sequence ID" value="NZ_PUIB01000024.1"/>
</dbReference>
<dbReference type="SUPFAM" id="SSF53649">
    <property type="entry name" value="Alkaline phosphatase-like"/>
    <property type="match status" value="1"/>
</dbReference>
<dbReference type="InterPro" id="IPR010869">
    <property type="entry name" value="DUF1501"/>
</dbReference>
<dbReference type="Gene3D" id="3.40.720.10">
    <property type="entry name" value="Alkaline Phosphatase, subunit A"/>
    <property type="match status" value="1"/>
</dbReference>
<evidence type="ECO:0000313" key="1">
    <source>
        <dbReference type="EMBL" id="PQO28821.1"/>
    </source>
</evidence>
<name>A0A2S8F9J0_9BACT</name>
<dbReference type="PROSITE" id="PS51318">
    <property type="entry name" value="TAT"/>
    <property type="match status" value="1"/>
</dbReference>
<protein>
    <recommendedName>
        <fullName evidence="3">DUF1501 domain-containing protein</fullName>
    </recommendedName>
</protein>
<dbReference type="AlphaFoldDB" id="A0A2S8F9J0"/>
<evidence type="ECO:0008006" key="3">
    <source>
        <dbReference type="Google" id="ProtNLM"/>
    </source>
</evidence>
<dbReference type="Pfam" id="PF07394">
    <property type="entry name" value="DUF1501"/>
    <property type="match status" value="1"/>
</dbReference>
<proteinExistence type="predicted"/>
<gene>
    <name evidence="1" type="ORF">C5Y98_23945</name>
</gene>
<dbReference type="Proteomes" id="UP000239388">
    <property type="component" value="Unassembled WGS sequence"/>
</dbReference>
<dbReference type="InterPro" id="IPR017850">
    <property type="entry name" value="Alkaline_phosphatase_core_sf"/>
</dbReference>